<dbReference type="SUPFAM" id="SSF46785">
    <property type="entry name" value="Winged helix' DNA-binding domain"/>
    <property type="match status" value="1"/>
</dbReference>
<evidence type="ECO:0000256" key="1">
    <source>
        <dbReference type="ARBA" id="ARBA00009437"/>
    </source>
</evidence>
<accession>A0ABM8WMS1</accession>
<dbReference type="InterPro" id="IPR058163">
    <property type="entry name" value="LysR-type_TF_proteobact-type"/>
</dbReference>
<reference evidence="7 8" key="1">
    <citation type="submission" date="2021-08" db="EMBL/GenBank/DDBJ databases">
        <authorList>
            <person name="Peeters C."/>
        </authorList>
    </citation>
    <scope>NUCLEOTIDE SEQUENCE [LARGE SCALE GENOMIC DNA]</scope>
    <source>
        <strain evidence="7 8">LMG 21510</strain>
    </source>
</reference>
<feature type="compositionally biased region" description="Low complexity" evidence="5">
    <location>
        <begin position="9"/>
        <end position="21"/>
    </location>
</feature>
<protein>
    <submittedName>
        <fullName evidence="7">Glycine cleavage system transcriptional activator</fullName>
    </submittedName>
</protein>
<feature type="region of interest" description="Disordered" evidence="5">
    <location>
        <begin position="1"/>
        <end position="21"/>
    </location>
</feature>
<dbReference type="InterPro" id="IPR005119">
    <property type="entry name" value="LysR_subst-bd"/>
</dbReference>
<dbReference type="PANTHER" id="PTHR30537">
    <property type="entry name" value="HTH-TYPE TRANSCRIPTIONAL REGULATOR"/>
    <property type="match status" value="1"/>
</dbReference>
<proteinExistence type="inferred from homology"/>
<dbReference type="InterPro" id="IPR000847">
    <property type="entry name" value="LysR_HTH_N"/>
</dbReference>
<keyword evidence="3" id="KW-0238">DNA-binding</keyword>
<dbReference type="Gene3D" id="3.40.190.10">
    <property type="entry name" value="Periplasmic binding protein-like II"/>
    <property type="match status" value="2"/>
</dbReference>
<comment type="similarity">
    <text evidence="1">Belongs to the LysR transcriptional regulatory family.</text>
</comment>
<keyword evidence="8" id="KW-1185">Reference proteome</keyword>
<evidence type="ECO:0000313" key="8">
    <source>
        <dbReference type="Proteomes" id="UP000721236"/>
    </source>
</evidence>
<comment type="caution">
    <text evidence="7">The sequence shown here is derived from an EMBL/GenBank/DDBJ whole genome shotgun (WGS) entry which is preliminary data.</text>
</comment>
<dbReference type="Pfam" id="PF03466">
    <property type="entry name" value="LysR_substrate"/>
    <property type="match status" value="1"/>
</dbReference>
<evidence type="ECO:0000256" key="4">
    <source>
        <dbReference type="ARBA" id="ARBA00023163"/>
    </source>
</evidence>
<dbReference type="EMBL" id="CAJZAH010000001">
    <property type="protein sequence ID" value="CAG9168697.1"/>
    <property type="molecule type" value="Genomic_DNA"/>
</dbReference>
<dbReference type="Gene3D" id="1.10.10.10">
    <property type="entry name" value="Winged helix-like DNA-binding domain superfamily/Winged helix DNA-binding domain"/>
    <property type="match status" value="1"/>
</dbReference>
<dbReference type="InterPro" id="IPR036390">
    <property type="entry name" value="WH_DNA-bd_sf"/>
</dbReference>
<dbReference type="SUPFAM" id="SSF53850">
    <property type="entry name" value="Periplasmic binding protein-like II"/>
    <property type="match status" value="1"/>
</dbReference>
<dbReference type="Pfam" id="PF00126">
    <property type="entry name" value="HTH_1"/>
    <property type="match status" value="1"/>
</dbReference>
<evidence type="ECO:0000259" key="6">
    <source>
        <dbReference type="PROSITE" id="PS50931"/>
    </source>
</evidence>
<dbReference type="PROSITE" id="PS50931">
    <property type="entry name" value="HTH_LYSR"/>
    <property type="match status" value="1"/>
</dbReference>
<name>A0ABM8WMS1_9BURK</name>
<evidence type="ECO:0000256" key="2">
    <source>
        <dbReference type="ARBA" id="ARBA00023015"/>
    </source>
</evidence>
<dbReference type="PANTHER" id="PTHR30537:SF79">
    <property type="entry name" value="TRANSCRIPTIONAL REGULATOR-RELATED"/>
    <property type="match status" value="1"/>
</dbReference>
<gene>
    <name evidence="7" type="primary">gcvA_6</name>
    <name evidence="7" type="ORF">LMG21510_01201</name>
</gene>
<evidence type="ECO:0000256" key="3">
    <source>
        <dbReference type="ARBA" id="ARBA00023125"/>
    </source>
</evidence>
<evidence type="ECO:0000313" key="7">
    <source>
        <dbReference type="EMBL" id="CAG9168697.1"/>
    </source>
</evidence>
<keyword evidence="2" id="KW-0805">Transcription regulation</keyword>
<evidence type="ECO:0000256" key="5">
    <source>
        <dbReference type="SAM" id="MobiDB-lite"/>
    </source>
</evidence>
<keyword evidence="4" id="KW-0804">Transcription</keyword>
<feature type="domain" description="HTH lysR-type" evidence="6">
    <location>
        <begin position="27"/>
        <end position="84"/>
    </location>
</feature>
<sequence>MARAAGESGPPQGRARRAGGPAMNHIPPIPLLLAFEAVARLGSFHRAAEELAVAHSTVSHRIRELEQLCGMALFARTTRSVTPTPDAERLLVPVRKALATLGGAFAPVGDANVVRVSLLPSFARFRLLPALPDFQRSHPQICIEIDPTSRLIVPRQGEADIALRFTRARPDEPHLDLGHDDWFPVAAPGYLGSLRHRAMPALLEGAMMLAHTRHGWDRWCREAGVPVPRGNRVTTFTDTGLMLDAAMRGQGIACGRRSLLVHPLRTGQLVRLSPISVASEHRYFLMASTRYDASPQVRLVHEWVRRMVTDE</sequence>
<dbReference type="Proteomes" id="UP000721236">
    <property type="component" value="Unassembled WGS sequence"/>
</dbReference>
<organism evidence="7 8">
    <name type="scientific">Cupriavidus respiraculi</name>
    <dbReference type="NCBI Taxonomy" id="195930"/>
    <lineage>
        <taxon>Bacteria</taxon>
        <taxon>Pseudomonadati</taxon>
        <taxon>Pseudomonadota</taxon>
        <taxon>Betaproteobacteria</taxon>
        <taxon>Burkholderiales</taxon>
        <taxon>Burkholderiaceae</taxon>
        <taxon>Cupriavidus</taxon>
    </lineage>
</organism>
<dbReference type="InterPro" id="IPR036388">
    <property type="entry name" value="WH-like_DNA-bd_sf"/>
</dbReference>